<accession>A0AAW0Z5Z0</accession>
<protein>
    <submittedName>
        <fullName evidence="2">Uncharacterized protein</fullName>
    </submittedName>
</protein>
<comment type="caution">
    <text evidence="2">The sequence shown here is derived from an EMBL/GenBank/DDBJ whole genome shotgun (WGS) entry which is preliminary data.</text>
</comment>
<sequence length="172" mass="19812">MNITKHSGASLMARIIKILEDYHELQKMNSERRDEMCQVMSEASRKGGEMLVKYIKAQRRPSDQSRKSPTFPSAVLKQQRKIPTLSDVRALPPSRLDDWLLFYDIMNRVQHEATHDQKVQVLSDFIVKQPRASNKRKCKEEEVVIQAKKPRRSPRLSVGSHEEQSDSSIAVA</sequence>
<feature type="region of interest" description="Disordered" evidence="1">
    <location>
        <begin position="133"/>
        <end position="172"/>
    </location>
</feature>
<gene>
    <name evidence="2" type="ORF">IAR55_000205</name>
</gene>
<dbReference type="Proteomes" id="UP001388673">
    <property type="component" value="Unassembled WGS sequence"/>
</dbReference>
<dbReference type="RefSeq" id="XP_066805883.1">
    <property type="nucleotide sequence ID" value="XM_066943341.1"/>
</dbReference>
<proteinExistence type="predicted"/>
<reference evidence="2 3" key="1">
    <citation type="journal article" date="2024" name="bioRxiv">
        <title>Comparative genomics of Cryptococcus and Kwoniella reveals pathogenesis evolution and contrasting karyotype dynamics via intercentromeric recombination or chromosome fusion.</title>
        <authorList>
            <person name="Coelho M.A."/>
            <person name="David-Palma M."/>
            <person name="Shea T."/>
            <person name="Bowers K."/>
            <person name="McGinley-Smith S."/>
            <person name="Mohammad A.W."/>
            <person name="Gnirke A."/>
            <person name="Yurkov A.M."/>
            <person name="Nowrousian M."/>
            <person name="Sun S."/>
            <person name="Cuomo C.A."/>
            <person name="Heitman J."/>
        </authorList>
    </citation>
    <scope>NUCLEOTIDE SEQUENCE [LARGE SCALE GENOMIC DNA]</scope>
    <source>
        <strain evidence="2 3">CBS 13917</strain>
    </source>
</reference>
<evidence type="ECO:0000313" key="3">
    <source>
        <dbReference type="Proteomes" id="UP001388673"/>
    </source>
</evidence>
<name>A0AAW0Z5Z0_9TREE</name>
<evidence type="ECO:0000313" key="2">
    <source>
        <dbReference type="EMBL" id="KAK8869637.1"/>
    </source>
</evidence>
<dbReference type="EMBL" id="JBCAWK010000001">
    <property type="protein sequence ID" value="KAK8869637.1"/>
    <property type="molecule type" value="Genomic_DNA"/>
</dbReference>
<organism evidence="2 3">
    <name type="scientific">Kwoniella newhampshirensis</name>
    <dbReference type="NCBI Taxonomy" id="1651941"/>
    <lineage>
        <taxon>Eukaryota</taxon>
        <taxon>Fungi</taxon>
        <taxon>Dikarya</taxon>
        <taxon>Basidiomycota</taxon>
        <taxon>Agaricomycotina</taxon>
        <taxon>Tremellomycetes</taxon>
        <taxon>Tremellales</taxon>
        <taxon>Cryptococcaceae</taxon>
        <taxon>Kwoniella</taxon>
    </lineage>
</organism>
<dbReference type="KEGG" id="kne:92177465"/>
<dbReference type="AlphaFoldDB" id="A0AAW0Z5Z0"/>
<keyword evidence="3" id="KW-1185">Reference proteome</keyword>
<dbReference type="GeneID" id="92177465"/>
<evidence type="ECO:0000256" key="1">
    <source>
        <dbReference type="SAM" id="MobiDB-lite"/>
    </source>
</evidence>